<dbReference type="HOGENOM" id="CLU_3212982_0_0_11"/>
<keyword evidence="2" id="KW-1185">Reference proteome</keyword>
<protein>
    <submittedName>
        <fullName evidence="1">Uncharacterized protein</fullName>
    </submittedName>
</protein>
<organism evidence="1 2">
    <name type="scientific">Bifidobacterium angulatum DSM 20098 = JCM 7096</name>
    <dbReference type="NCBI Taxonomy" id="518635"/>
    <lineage>
        <taxon>Bacteria</taxon>
        <taxon>Bacillati</taxon>
        <taxon>Actinomycetota</taxon>
        <taxon>Actinomycetes</taxon>
        <taxon>Bifidobacteriales</taxon>
        <taxon>Bifidobacteriaceae</taxon>
        <taxon>Bifidobacterium</taxon>
    </lineage>
</organism>
<dbReference type="AlphaFoldDB" id="C4FGJ5"/>
<gene>
    <name evidence="1" type="ORF">BIFANG_03468</name>
</gene>
<dbReference type="EMBL" id="ABYS02000010">
    <property type="protein sequence ID" value="EEP20538.1"/>
    <property type="molecule type" value="Genomic_DNA"/>
</dbReference>
<dbReference type="Proteomes" id="UP000006408">
    <property type="component" value="Unassembled WGS sequence"/>
</dbReference>
<comment type="caution">
    <text evidence="1">The sequence shown here is derived from an EMBL/GenBank/DDBJ whole genome shotgun (WGS) entry which is preliminary data.</text>
</comment>
<name>C4FGJ5_9BIFI</name>
<evidence type="ECO:0000313" key="1">
    <source>
        <dbReference type="EMBL" id="EEP20538.1"/>
    </source>
</evidence>
<proteinExistence type="predicted"/>
<reference evidence="1" key="1">
    <citation type="submission" date="2009-04" db="EMBL/GenBank/DDBJ databases">
        <authorList>
            <person name="Weinstock G."/>
            <person name="Sodergren E."/>
            <person name="Clifton S."/>
            <person name="Fulton L."/>
            <person name="Fulton B."/>
            <person name="Courtney L."/>
            <person name="Fronick C."/>
            <person name="Harrison M."/>
            <person name="Strong C."/>
            <person name="Farmer C."/>
            <person name="Delahaunty K."/>
            <person name="Markovic C."/>
            <person name="Hall O."/>
            <person name="Minx P."/>
            <person name="Tomlinson C."/>
            <person name="Mitreva M."/>
            <person name="Nelson J."/>
            <person name="Hou S."/>
            <person name="Wollam A."/>
            <person name="Pepin K.H."/>
            <person name="Johnson M."/>
            <person name="Bhonagiri V."/>
            <person name="Nash W.E."/>
            <person name="Warren W."/>
            <person name="Chinwalla A."/>
            <person name="Mardis E.R."/>
            <person name="Wilson R.K."/>
        </authorList>
    </citation>
    <scope>NUCLEOTIDE SEQUENCE [LARGE SCALE GENOMIC DNA]</scope>
    <source>
        <strain evidence="1">DSM 20098</strain>
    </source>
</reference>
<accession>C4FGJ5</accession>
<sequence>MTLFVVLSSSLTYNTSEGFLWKRTTPCRFAVNGATRRTGNPPEE</sequence>
<evidence type="ECO:0000313" key="2">
    <source>
        <dbReference type="Proteomes" id="UP000006408"/>
    </source>
</evidence>